<dbReference type="AlphaFoldDB" id="A0A645FYA5"/>
<accession>A0A645FYA5</accession>
<evidence type="ECO:0000313" key="1">
    <source>
        <dbReference type="EMBL" id="MPN18609.1"/>
    </source>
</evidence>
<reference evidence="1" key="1">
    <citation type="submission" date="2019-08" db="EMBL/GenBank/DDBJ databases">
        <authorList>
            <person name="Kucharzyk K."/>
            <person name="Murdoch R.W."/>
            <person name="Higgins S."/>
            <person name="Loffler F."/>
        </authorList>
    </citation>
    <scope>NUCLEOTIDE SEQUENCE</scope>
</reference>
<dbReference type="EMBL" id="VSSQ01065978">
    <property type="protein sequence ID" value="MPN18609.1"/>
    <property type="molecule type" value="Genomic_DNA"/>
</dbReference>
<gene>
    <name evidence="1" type="ORF">SDC9_165969</name>
</gene>
<organism evidence="1">
    <name type="scientific">bioreactor metagenome</name>
    <dbReference type="NCBI Taxonomy" id="1076179"/>
    <lineage>
        <taxon>unclassified sequences</taxon>
        <taxon>metagenomes</taxon>
        <taxon>ecological metagenomes</taxon>
    </lineage>
</organism>
<name>A0A645FYA5_9ZZZZ</name>
<comment type="caution">
    <text evidence="1">The sequence shown here is derived from an EMBL/GenBank/DDBJ whole genome shotgun (WGS) entry which is preliminary data.</text>
</comment>
<protein>
    <submittedName>
        <fullName evidence="1">Uncharacterized protein</fullName>
    </submittedName>
</protein>
<sequence>MDSGSVGNIIIDRHGKRIGALKYHADPFPEHDDIRVRMINIDVIQEYFPFNPDSVHQIIHAIQCFDKS</sequence>
<proteinExistence type="predicted"/>